<evidence type="ECO:0000256" key="1">
    <source>
        <dbReference type="SAM" id="MobiDB-lite"/>
    </source>
</evidence>
<sequence length="173" mass="20387">MIDLSPIQKYIDEPDSFMTSFVPHEIQSVGLDSFLEYNFHSLNCTRVCKDGLRPMQTIGYPYRHTITETVFTIKNYVEEDKQDEYFKRLLKRHSDNLEYEQTNPPIWYGTEKDLRKYEKQYSGSDSSKSKRKRAKQQDIDFSDMPKKQTVAEKKLAARVAKINALSFKIKPQN</sequence>
<organism evidence="2 3">
    <name type="scientific">uncultured phage cr271_1</name>
    <dbReference type="NCBI Taxonomy" id="2772078"/>
    <lineage>
        <taxon>Viruses</taxon>
        <taxon>Duplodnaviria</taxon>
        <taxon>Heunggongvirae</taxon>
        <taxon>Uroviricota</taxon>
        <taxon>Caudoviricetes</taxon>
        <taxon>Crassvirales</taxon>
        <taxon>Intestiviridae</taxon>
        <taxon>Obtuvirinae</taxon>
        <taxon>Hacihdavirus</taxon>
        <taxon>Hacihdavirus animalis</taxon>
    </lineage>
</organism>
<reference evidence="2 3" key="1">
    <citation type="submission" date="2020-07" db="EMBL/GenBank/DDBJ databases">
        <title>Taxonomic proposal: Crassvirales, a new order of highly abundant and diverse bacterial viruses.</title>
        <authorList>
            <person name="Shkoporov A.N."/>
            <person name="Stockdale S.R."/>
            <person name="Guerin E."/>
            <person name="Ross R.P."/>
            <person name="Hill C."/>
        </authorList>
    </citation>
    <scope>NUCLEOTIDE SEQUENCE [LARGE SCALE GENOMIC DNA]</scope>
</reference>
<evidence type="ECO:0000313" key="3">
    <source>
        <dbReference type="Proteomes" id="UP000593898"/>
    </source>
</evidence>
<dbReference type="RefSeq" id="YP_010112048.1">
    <property type="nucleotide sequence ID" value="NC_055887.1"/>
</dbReference>
<keyword evidence="3" id="KW-1185">Reference proteome</keyword>
<dbReference type="EMBL" id="MT774394">
    <property type="protein sequence ID" value="QOR59890.1"/>
    <property type="molecule type" value="Genomic_DNA"/>
</dbReference>
<protein>
    <submittedName>
        <fullName evidence="2">Uncharacterized protein</fullName>
    </submittedName>
</protein>
<dbReference type="GeneID" id="65130506"/>
<proteinExistence type="predicted"/>
<feature type="compositionally biased region" description="Basic and acidic residues" evidence="1">
    <location>
        <begin position="135"/>
        <end position="149"/>
    </location>
</feature>
<evidence type="ECO:0000313" key="2">
    <source>
        <dbReference type="EMBL" id="QOR59890.1"/>
    </source>
</evidence>
<name>A0A7M1S346_9CAUD</name>
<feature type="region of interest" description="Disordered" evidence="1">
    <location>
        <begin position="118"/>
        <end position="149"/>
    </location>
</feature>
<dbReference type="KEGG" id="vg:65130506"/>
<dbReference type="Proteomes" id="UP000593898">
    <property type="component" value="Segment"/>
</dbReference>
<accession>A0A7M1S346</accession>